<sequence length="148" mass="16555">MKHLLGLTLLLACANAYSYQPKLILLGAIEPQGQAFIDSKANKVIRDSFKQAVIYEKYATPIKRNSDLPYQSVIKQLIVDCKGKTIAIRGADYFAGQTSNSKLVKKFDDITLSHDGETGAAFYSFDDLDFKPLNQGQFYTQIYNISCK</sequence>
<organism evidence="2 3">
    <name type="scientific">Acinetobacter bereziniae</name>
    <name type="common">Acinetobacter genomosp. 10</name>
    <dbReference type="NCBI Taxonomy" id="106648"/>
    <lineage>
        <taxon>Bacteria</taxon>
        <taxon>Pseudomonadati</taxon>
        <taxon>Pseudomonadota</taxon>
        <taxon>Gammaproteobacteria</taxon>
        <taxon>Moraxellales</taxon>
        <taxon>Moraxellaceae</taxon>
        <taxon>Acinetobacter</taxon>
    </lineage>
</organism>
<dbReference type="InterPro" id="IPR031939">
    <property type="entry name" value="Adhesin_E-like"/>
</dbReference>
<dbReference type="EMBL" id="WNDP01000004">
    <property type="protein sequence ID" value="KAF1028007.1"/>
    <property type="molecule type" value="Genomic_DNA"/>
</dbReference>
<protein>
    <recommendedName>
        <fullName evidence="1">Surface-adhesin protein E-like domain-containing protein</fullName>
    </recommendedName>
</protein>
<evidence type="ECO:0000259" key="1">
    <source>
        <dbReference type="Pfam" id="PF16747"/>
    </source>
</evidence>
<comment type="caution">
    <text evidence="2">The sequence shown here is derived from an EMBL/GenBank/DDBJ whole genome shotgun (WGS) entry which is preliminary data.</text>
</comment>
<name>A0A833PJP9_ACIBZ</name>
<accession>A0A833PJP9</accession>
<feature type="domain" description="Surface-adhesin protein E-like" evidence="1">
    <location>
        <begin position="33"/>
        <end position="110"/>
    </location>
</feature>
<dbReference type="AlphaFoldDB" id="A0A833PJP9"/>
<gene>
    <name evidence="2" type="ORF">GAK29_00306</name>
</gene>
<reference evidence="3" key="1">
    <citation type="journal article" date="2020" name="MBio">
        <title>Horizontal gene transfer to a defensive symbiont with a reduced genome amongst a multipartite beetle microbiome.</title>
        <authorList>
            <person name="Waterworth S.C."/>
            <person name="Florez L.V."/>
            <person name="Rees E.R."/>
            <person name="Hertweck C."/>
            <person name="Kaltenpoth M."/>
            <person name="Kwan J.C."/>
        </authorList>
    </citation>
    <scope>NUCLEOTIDE SEQUENCE [LARGE SCALE GENOMIC DNA]</scope>
</reference>
<dbReference type="Proteomes" id="UP000490535">
    <property type="component" value="Unassembled WGS sequence"/>
</dbReference>
<evidence type="ECO:0000313" key="2">
    <source>
        <dbReference type="EMBL" id="KAF1028007.1"/>
    </source>
</evidence>
<evidence type="ECO:0000313" key="3">
    <source>
        <dbReference type="Proteomes" id="UP000490535"/>
    </source>
</evidence>
<proteinExistence type="predicted"/>
<dbReference type="Pfam" id="PF16747">
    <property type="entry name" value="Adhesin_E"/>
    <property type="match status" value="1"/>
</dbReference>